<keyword evidence="3" id="KW-1185">Reference proteome</keyword>
<feature type="compositionally biased region" description="Basic residues" evidence="1">
    <location>
        <begin position="9"/>
        <end position="18"/>
    </location>
</feature>
<organism evidence="2 3">
    <name type="scientific">Araneus ventricosus</name>
    <name type="common">Orbweaver spider</name>
    <name type="synonym">Epeira ventricosa</name>
    <dbReference type="NCBI Taxonomy" id="182803"/>
    <lineage>
        <taxon>Eukaryota</taxon>
        <taxon>Metazoa</taxon>
        <taxon>Ecdysozoa</taxon>
        <taxon>Arthropoda</taxon>
        <taxon>Chelicerata</taxon>
        <taxon>Arachnida</taxon>
        <taxon>Araneae</taxon>
        <taxon>Araneomorphae</taxon>
        <taxon>Entelegynae</taxon>
        <taxon>Araneoidea</taxon>
        <taxon>Araneidae</taxon>
        <taxon>Araneus</taxon>
    </lineage>
</organism>
<dbReference type="AlphaFoldDB" id="A0A4Y2MBQ2"/>
<comment type="caution">
    <text evidence="2">The sequence shown here is derived from an EMBL/GenBank/DDBJ whole genome shotgun (WGS) entry which is preliminary data.</text>
</comment>
<evidence type="ECO:0000313" key="3">
    <source>
        <dbReference type="Proteomes" id="UP000499080"/>
    </source>
</evidence>
<accession>A0A4Y2MBQ2</accession>
<feature type="region of interest" description="Disordered" evidence="1">
    <location>
        <begin position="1"/>
        <end position="27"/>
    </location>
</feature>
<sequence>MGTQATKKTQLHVQRKRKGETLKSSPIIEMEDTDAEEREGLSKLEKMDGFLLNRPRSRGRRSEFYPVQQYVQLNDGTEINVKNSLEREFPIIQDGVTLYAKVKKMTDSNEQFVEVPLMTKDDIPICIHNDTGILYPMDLTKNRPVFKVNEDGSEEYLTDTFITIPHYPIDTNGKAYHARGVNGDEFPIRRDNKCIYDKGKNIYAILQ</sequence>
<gene>
    <name evidence="2" type="ORF">AVEN_228052_1</name>
</gene>
<dbReference type="Proteomes" id="UP000499080">
    <property type="component" value="Unassembled WGS sequence"/>
</dbReference>
<name>A0A4Y2MBQ2_ARAVE</name>
<protein>
    <submittedName>
        <fullName evidence="2">Uncharacterized protein</fullName>
    </submittedName>
</protein>
<evidence type="ECO:0000256" key="1">
    <source>
        <dbReference type="SAM" id="MobiDB-lite"/>
    </source>
</evidence>
<reference evidence="2 3" key="1">
    <citation type="journal article" date="2019" name="Sci. Rep.">
        <title>Orb-weaving spider Araneus ventricosus genome elucidates the spidroin gene catalogue.</title>
        <authorList>
            <person name="Kono N."/>
            <person name="Nakamura H."/>
            <person name="Ohtoshi R."/>
            <person name="Moran D.A.P."/>
            <person name="Shinohara A."/>
            <person name="Yoshida Y."/>
            <person name="Fujiwara M."/>
            <person name="Mori M."/>
            <person name="Tomita M."/>
            <person name="Arakawa K."/>
        </authorList>
    </citation>
    <scope>NUCLEOTIDE SEQUENCE [LARGE SCALE GENOMIC DNA]</scope>
</reference>
<proteinExistence type="predicted"/>
<dbReference type="EMBL" id="BGPR01007136">
    <property type="protein sequence ID" value="GBN24548.1"/>
    <property type="molecule type" value="Genomic_DNA"/>
</dbReference>
<evidence type="ECO:0000313" key="2">
    <source>
        <dbReference type="EMBL" id="GBN24548.1"/>
    </source>
</evidence>